<dbReference type="InterPro" id="IPR036322">
    <property type="entry name" value="WD40_repeat_dom_sf"/>
</dbReference>
<dbReference type="AlphaFoldDB" id="A0A4Y7TNT2"/>
<feature type="region of interest" description="Disordered" evidence="5">
    <location>
        <begin position="352"/>
        <end position="399"/>
    </location>
</feature>
<dbReference type="OrthoDB" id="18388at2759"/>
<evidence type="ECO:0000256" key="4">
    <source>
        <dbReference type="ARBA" id="ARBA00014234"/>
    </source>
</evidence>
<dbReference type="SUPFAM" id="SSF50978">
    <property type="entry name" value="WD40 repeat-like"/>
    <property type="match status" value="1"/>
</dbReference>
<dbReference type="InterPro" id="IPR015943">
    <property type="entry name" value="WD40/YVTN_repeat-like_dom_sf"/>
</dbReference>
<comment type="caution">
    <text evidence="6">The sequence shown here is derived from an EMBL/GenBank/DDBJ whole genome shotgun (WGS) entry which is preliminary data.</text>
</comment>
<name>A0A4Y7TNT2_COPMI</name>
<evidence type="ECO:0000256" key="5">
    <source>
        <dbReference type="SAM" id="MobiDB-lite"/>
    </source>
</evidence>
<feature type="compositionally biased region" description="Basic residues" evidence="5">
    <location>
        <begin position="390"/>
        <end position="399"/>
    </location>
</feature>
<organism evidence="6 7">
    <name type="scientific">Coprinellus micaceus</name>
    <name type="common">Glistening ink-cap mushroom</name>
    <name type="synonym">Coprinus micaceus</name>
    <dbReference type="NCBI Taxonomy" id="71717"/>
    <lineage>
        <taxon>Eukaryota</taxon>
        <taxon>Fungi</taxon>
        <taxon>Dikarya</taxon>
        <taxon>Basidiomycota</taxon>
        <taxon>Agaricomycotina</taxon>
        <taxon>Agaricomycetes</taxon>
        <taxon>Agaricomycetidae</taxon>
        <taxon>Agaricales</taxon>
        <taxon>Agaricineae</taxon>
        <taxon>Psathyrellaceae</taxon>
        <taxon>Coprinellus</taxon>
    </lineage>
</organism>
<dbReference type="PANTHER" id="PTHR16038">
    <property type="entry name" value="NOP SEVEN ASSOCIATED PROTEIN 1"/>
    <property type="match status" value="1"/>
</dbReference>
<feature type="compositionally biased region" description="Acidic residues" evidence="5">
    <location>
        <begin position="360"/>
        <end position="386"/>
    </location>
</feature>
<dbReference type="Proteomes" id="UP000298030">
    <property type="component" value="Unassembled WGS sequence"/>
</dbReference>
<comment type="similarity">
    <text evidence="2">Belongs to the NSA1 family.</text>
</comment>
<dbReference type="InterPro" id="IPR037379">
    <property type="entry name" value="WDR74/Nsa1"/>
</dbReference>
<dbReference type="Gene3D" id="2.130.10.10">
    <property type="entry name" value="YVTN repeat-like/Quinoprotein amine dehydrogenase"/>
    <property type="match status" value="2"/>
</dbReference>
<gene>
    <name evidence="6" type="ORF">FA13DRAFT_1810527</name>
</gene>
<evidence type="ECO:0000256" key="1">
    <source>
        <dbReference type="ARBA" id="ARBA00002889"/>
    </source>
</evidence>
<reference evidence="6 7" key="1">
    <citation type="journal article" date="2019" name="Nat. Ecol. Evol.">
        <title>Megaphylogeny resolves global patterns of mushroom evolution.</title>
        <authorList>
            <person name="Varga T."/>
            <person name="Krizsan K."/>
            <person name="Foldi C."/>
            <person name="Dima B."/>
            <person name="Sanchez-Garcia M."/>
            <person name="Sanchez-Ramirez S."/>
            <person name="Szollosi G.J."/>
            <person name="Szarkandi J.G."/>
            <person name="Papp V."/>
            <person name="Albert L."/>
            <person name="Andreopoulos W."/>
            <person name="Angelini C."/>
            <person name="Antonin V."/>
            <person name="Barry K.W."/>
            <person name="Bougher N.L."/>
            <person name="Buchanan P."/>
            <person name="Buyck B."/>
            <person name="Bense V."/>
            <person name="Catcheside P."/>
            <person name="Chovatia M."/>
            <person name="Cooper J."/>
            <person name="Damon W."/>
            <person name="Desjardin D."/>
            <person name="Finy P."/>
            <person name="Geml J."/>
            <person name="Haridas S."/>
            <person name="Hughes K."/>
            <person name="Justo A."/>
            <person name="Karasinski D."/>
            <person name="Kautmanova I."/>
            <person name="Kiss B."/>
            <person name="Kocsube S."/>
            <person name="Kotiranta H."/>
            <person name="LaButti K.M."/>
            <person name="Lechner B.E."/>
            <person name="Liimatainen K."/>
            <person name="Lipzen A."/>
            <person name="Lukacs Z."/>
            <person name="Mihaltcheva S."/>
            <person name="Morgado L.N."/>
            <person name="Niskanen T."/>
            <person name="Noordeloos M.E."/>
            <person name="Ohm R.A."/>
            <person name="Ortiz-Santana B."/>
            <person name="Ovrebo C."/>
            <person name="Racz N."/>
            <person name="Riley R."/>
            <person name="Savchenko A."/>
            <person name="Shiryaev A."/>
            <person name="Soop K."/>
            <person name="Spirin V."/>
            <person name="Szebenyi C."/>
            <person name="Tomsovsky M."/>
            <person name="Tulloss R.E."/>
            <person name="Uehling J."/>
            <person name="Grigoriev I.V."/>
            <person name="Vagvolgyi C."/>
            <person name="Papp T."/>
            <person name="Martin F.M."/>
            <person name="Miettinen O."/>
            <person name="Hibbett D.S."/>
            <person name="Nagy L.G."/>
        </authorList>
    </citation>
    <scope>NUCLEOTIDE SEQUENCE [LARGE SCALE GENOMIC DNA]</scope>
    <source>
        <strain evidence="6 7">FP101781</strain>
    </source>
</reference>
<accession>A0A4Y7TNT2</accession>
<evidence type="ECO:0000256" key="2">
    <source>
        <dbReference type="ARBA" id="ARBA00007861"/>
    </source>
</evidence>
<evidence type="ECO:0000256" key="3">
    <source>
        <dbReference type="ARBA" id="ARBA00011187"/>
    </source>
</evidence>
<dbReference type="EMBL" id="QPFP01000006">
    <property type="protein sequence ID" value="TEB35873.1"/>
    <property type="molecule type" value="Genomic_DNA"/>
</dbReference>
<dbReference type="GO" id="GO:0042273">
    <property type="term" value="P:ribosomal large subunit biogenesis"/>
    <property type="evidence" value="ECO:0007669"/>
    <property type="project" value="InterPro"/>
</dbReference>
<dbReference type="GO" id="GO:0005730">
    <property type="term" value="C:nucleolus"/>
    <property type="evidence" value="ECO:0007669"/>
    <property type="project" value="InterPro"/>
</dbReference>
<sequence>MSRFIFGDDLGNIKVLRYQPLAEEKATIKSVYSHPVGEDRVAIQKIAACPSERPDSTLLATTSSDGCVTLRELSEDDELQPVCHWTEKRLKDNQFVGLALSPSAVISCTSNGALRRATFSLESSTVIQEGKGSLPTRLRDWKLSADGKNFTYGGEEVEVSVWDTEQAFQTPPPAEASATTGKKRRRADALFPGEIWRAKNLPNDGLNLRPPALATALLLAPSLNDVRRYDTRAARKPVADWKVGKVGGIRTLQPGFNENELFVGDHGSNFYSLDLRNGQILYGYPGISGAVTSMAVSSSALATTSLDRYVRTHDAVPPPSKAGTRMDKKGTVSSKTYANCIPTCIAWDGINLSPTSSDSAEVDDREDGEEEDVWEGMEEVSEDEEQGDKRKQKRRNTKS</sequence>
<evidence type="ECO:0000313" key="7">
    <source>
        <dbReference type="Proteomes" id="UP000298030"/>
    </source>
</evidence>
<dbReference type="PANTHER" id="PTHR16038:SF4">
    <property type="entry name" value="WD REPEAT-CONTAINING PROTEIN 74"/>
    <property type="match status" value="1"/>
</dbReference>
<comment type="subunit">
    <text evidence="3">Component of the pre-66S ribosomal particle.</text>
</comment>
<keyword evidence="7" id="KW-1185">Reference proteome</keyword>
<dbReference type="STRING" id="71717.A0A4Y7TNT2"/>
<dbReference type="GO" id="GO:0030687">
    <property type="term" value="C:preribosome, large subunit precursor"/>
    <property type="evidence" value="ECO:0007669"/>
    <property type="project" value="TreeGrafter"/>
</dbReference>
<proteinExistence type="inferred from homology"/>
<evidence type="ECO:0000313" key="6">
    <source>
        <dbReference type="EMBL" id="TEB35873.1"/>
    </source>
</evidence>
<comment type="function">
    <text evidence="1">Involved in the biogenesis of the 60S ribosomal subunit.</text>
</comment>
<protein>
    <recommendedName>
        <fullName evidence="4">Ribosome biogenesis protein NSA1</fullName>
    </recommendedName>
</protein>